<comment type="similarity">
    <text evidence="3 10">Belongs to the ALG6/ALG8 glucosyltransferase family.</text>
</comment>
<evidence type="ECO:0000256" key="9">
    <source>
        <dbReference type="ARBA" id="ARBA00023136"/>
    </source>
</evidence>
<evidence type="ECO:0000256" key="4">
    <source>
        <dbReference type="ARBA" id="ARBA00022676"/>
    </source>
</evidence>
<proteinExistence type="inferred from homology"/>
<organism evidence="11">
    <name type="scientific">Anthurium amnicola</name>
    <dbReference type="NCBI Taxonomy" id="1678845"/>
    <lineage>
        <taxon>Eukaryota</taxon>
        <taxon>Viridiplantae</taxon>
        <taxon>Streptophyta</taxon>
        <taxon>Embryophyta</taxon>
        <taxon>Tracheophyta</taxon>
        <taxon>Spermatophyta</taxon>
        <taxon>Magnoliopsida</taxon>
        <taxon>Liliopsida</taxon>
        <taxon>Araceae</taxon>
        <taxon>Pothoideae</taxon>
        <taxon>Potheae</taxon>
        <taxon>Anthurium</taxon>
    </lineage>
</organism>
<comment type="subcellular location">
    <subcellularLocation>
        <location evidence="1 10">Endoplasmic reticulum membrane</location>
        <topology evidence="1 10">Multi-pass membrane protein</topology>
    </subcellularLocation>
</comment>
<evidence type="ECO:0000313" key="11">
    <source>
        <dbReference type="EMBL" id="JAT47489.1"/>
    </source>
</evidence>
<evidence type="ECO:0000256" key="1">
    <source>
        <dbReference type="ARBA" id="ARBA00004477"/>
    </source>
</evidence>
<dbReference type="UniPathway" id="UPA00378"/>
<dbReference type="EMBL" id="GDJX01020447">
    <property type="protein sequence ID" value="JAT47489.1"/>
    <property type="molecule type" value="Transcribed_RNA"/>
</dbReference>
<reference evidence="11" key="1">
    <citation type="submission" date="2015-07" db="EMBL/GenBank/DDBJ databases">
        <title>Transcriptome Assembly of Anthurium amnicola.</title>
        <authorList>
            <person name="Suzuki J."/>
        </authorList>
    </citation>
    <scope>NUCLEOTIDE SEQUENCE</scope>
</reference>
<dbReference type="GO" id="GO:0006487">
    <property type="term" value="P:protein N-linked glycosylation"/>
    <property type="evidence" value="ECO:0007669"/>
    <property type="project" value="TreeGrafter"/>
</dbReference>
<keyword evidence="8 10" id="KW-1133">Transmembrane helix</keyword>
<comment type="pathway">
    <text evidence="2 10">Protein modification; protein glycosylation.</text>
</comment>
<dbReference type="Pfam" id="PF03155">
    <property type="entry name" value="Alg6_Alg8"/>
    <property type="match status" value="1"/>
</dbReference>
<dbReference type="EC" id="2.4.1.-" evidence="10"/>
<dbReference type="InterPro" id="IPR004856">
    <property type="entry name" value="Glyco_trans_ALG6/ALG8"/>
</dbReference>
<dbReference type="PANTHER" id="PTHR12413:SF2">
    <property type="entry name" value="DOLICHYL PYROPHOSPHATE GLC1MAN9GLCNAC2 ALPHA-1,3-GLUCOSYLTRANSFERASE-RELATED"/>
    <property type="match status" value="1"/>
</dbReference>
<feature type="transmembrane region" description="Helical" evidence="10">
    <location>
        <begin position="330"/>
        <end position="348"/>
    </location>
</feature>
<feature type="transmembrane region" description="Helical" evidence="10">
    <location>
        <begin position="117"/>
        <end position="137"/>
    </location>
</feature>
<feature type="transmembrane region" description="Helical" evidence="10">
    <location>
        <begin position="274"/>
        <end position="296"/>
    </location>
</feature>
<evidence type="ECO:0000256" key="10">
    <source>
        <dbReference type="RuleBase" id="RU363110"/>
    </source>
</evidence>
<accession>A0A1D1XYL8</accession>
<keyword evidence="5 10" id="KW-0808">Transferase</keyword>
<keyword evidence="9 10" id="KW-0472">Membrane</keyword>
<name>A0A1D1XYL8_9ARAE</name>
<dbReference type="GO" id="GO:0042283">
    <property type="term" value="F:dolichyl pyrophosphate Glc1Man9GlcNAc2 alpha-1,3-glucosyltransferase activity"/>
    <property type="evidence" value="ECO:0007669"/>
    <property type="project" value="TreeGrafter"/>
</dbReference>
<evidence type="ECO:0000256" key="6">
    <source>
        <dbReference type="ARBA" id="ARBA00022692"/>
    </source>
</evidence>
<keyword evidence="4 10" id="KW-0328">Glycosyltransferase</keyword>
<evidence type="ECO:0000256" key="5">
    <source>
        <dbReference type="ARBA" id="ARBA00022679"/>
    </source>
</evidence>
<gene>
    <name evidence="11" type="primary">At2g44660</name>
    <name evidence="11" type="ORF">g.42451</name>
</gene>
<keyword evidence="7 10" id="KW-0256">Endoplasmic reticulum</keyword>
<protein>
    <recommendedName>
        <fullName evidence="10">Alpha-1,3-glucosyltransferase</fullName>
        <ecNumber evidence="10">2.4.1.-</ecNumber>
    </recommendedName>
</protein>
<feature type="transmembrane region" description="Helical" evidence="10">
    <location>
        <begin position="493"/>
        <end position="513"/>
    </location>
</feature>
<sequence length="523" mass="58239">FLLRPPSPLPSGDPTGVAAAAMGTADLAWFWCAAACVKLLLAPAYRSTDFEVHRHWLALTSSLPLARWYADTSSPWTLDYPPLFAYFEYLLSLPAALVDPAIVDLRNLGYDADSAVLFQRLSVVLADLSLLLGAGRIARGLPAGKRRMVYTLVLWSPALLIVDHVHFQYNGLLLGILLHSLALLAEGRDLAGGVAFAVLICSKHLFAVAAPVYFVYLLRHYCGGGGFRRDLGRFLAMGAAVGVVFALSFGPFVYHGQIGQVFRRLFPFGRGLCHAYWAPNFWVFYIIVDKSMAFLLRNLGYSIEIPSASFTGGLVGSSSPFAVLPPVSPAVSLILVILAMFPCLVKAWRNPEPKHMARWLSYAYTCGFLFGWHVHEKASLHFVIPLAITAVDSLEDARHYFLLATVSCFSMFPLLFEPKEYPIKILLLAIHSILVLSGFSSLFSKSKAPKERRQHEPMCFIGQIELCYLLGLVCVELWGQFLHPYILGEKFPFLPLMLVSTYCAVGMMYSWLWQLRRIFTIKL</sequence>
<evidence type="ECO:0000256" key="2">
    <source>
        <dbReference type="ARBA" id="ARBA00004922"/>
    </source>
</evidence>
<evidence type="ECO:0000256" key="8">
    <source>
        <dbReference type="ARBA" id="ARBA00022989"/>
    </source>
</evidence>
<evidence type="ECO:0000256" key="7">
    <source>
        <dbReference type="ARBA" id="ARBA00022824"/>
    </source>
</evidence>
<evidence type="ECO:0000256" key="3">
    <source>
        <dbReference type="ARBA" id="ARBA00008715"/>
    </source>
</evidence>
<feature type="transmembrane region" description="Helical" evidence="10">
    <location>
        <begin position="464"/>
        <end position="481"/>
    </location>
</feature>
<feature type="transmembrane region" description="Helical" evidence="10">
    <location>
        <begin position="234"/>
        <end position="254"/>
    </location>
</feature>
<feature type="transmembrane region" description="Helical" evidence="10">
    <location>
        <begin position="20"/>
        <end position="41"/>
    </location>
</feature>
<dbReference type="GO" id="GO:0005789">
    <property type="term" value="C:endoplasmic reticulum membrane"/>
    <property type="evidence" value="ECO:0007669"/>
    <property type="project" value="UniProtKB-SubCell"/>
</dbReference>
<dbReference type="PANTHER" id="PTHR12413">
    <property type="entry name" value="DOLICHYL GLYCOSYLTRANSFERASE"/>
    <property type="match status" value="1"/>
</dbReference>
<keyword evidence="6 10" id="KW-0812">Transmembrane</keyword>
<feature type="transmembrane region" description="Helical" evidence="10">
    <location>
        <begin position="422"/>
        <end position="443"/>
    </location>
</feature>
<feature type="transmembrane region" description="Helical" evidence="10">
    <location>
        <begin position="190"/>
        <end position="214"/>
    </location>
</feature>
<feature type="non-terminal residue" evidence="11">
    <location>
        <position position="1"/>
    </location>
</feature>
<dbReference type="AlphaFoldDB" id="A0A1D1XYL8"/>